<evidence type="ECO:0000313" key="3">
    <source>
        <dbReference type="Proteomes" id="UP000596074"/>
    </source>
</evidence>
<proteinExistence type="predicted"/>
<dbReference type="InterPro" id="IPR009057">
    <property type="entry name" value="Homeodomain-like_sf"/>
</dbReference>
<dbReference type="InterPro" id="IPR001647">
    <property type="entry name" value="HTH_TetR"/>
</dbReference>
<protein>
    <submittedName>
        <fullName evidence="2">TetR family transcriptional regulator</fullName>
    </submittedName>
</protein>
<dbReference type="Proteomes" id="UP000596074">
    <property type="component" value="Chromosome"/>
</dbReference>
<evidence type="ECO:0000256" key="1">
    <source>
        <dbReference type="SAM" id="MobiDB-lite"/>
    </source>
</evidence>
<feature type="compositionally biased region" description="Polar residues" evidence="1">
    <location>
        <begin position="41"/>
        <end position="54"/>
    </location>
</feature>
<dbReference type="SUPFAM" id="SSF46689">
    <property type="entry name" value="Homeodomain-like"/>
    <property type="match status" value="1"/>
</dbReference>
<evidence type="ECO:0000313" key="2">
    <source>
        <dbReference type="EMBL" id="QQD24877.1"/>
    </source>
</evidence>
<dbReference type="SUPFAM" id="SSF48498">
    <property type="entry name" value="Tetracyclin repressor-like, C-terminal domain"/>
    <property type="match status" value="1"/>
</dbReference>
<keyword evidence="3" id="KW-1185">Reference proteome</keyword>
<sequence>MFTPKTYYAGAGRAVNGCAIDAAATGRLNGRRPYRKPSMSGPDQHQSAETSSYHHGNLREALLQEAILCIRREGVENLSLRALARNIGVSQTAPYRHFTDKNALLAELATQAFNELADSTAALIRPQQSAAANMQLAGEAYLRYALQNPEKYRLMFGSAIVQRDQYPALVQAGNRGFSILLQLIEQGISSGEFIAHSPLLLANACWSNIHGFALLSIDDLFARRPLPASIDIMLQRQIQFTLRSLQQQPQPLPGLN</sequence>
<reference evidence="2 3" key="1">
    <citation type="submission" date="2019-11" db="EMBL/GenBank/DDBJ databases">
        <title>Venatorbacter sp. nov. a predator of Campylobacter and other Gram-negative bacteria.</title>
        <authorList>
            <person name="Saeedi A."/>
            <person name="Cummings N.J."/>
            <person name="Connerton I.F."/>
            <person name="Connerton P.L."/>
        </authorList>
    </citation>
    <scope>NUCLEOTIDE SEQUENCE [LARGE SCALE GENOMIC DNA]</scope>
    <source>
        <strain evidence="2">XL5</strain>
    </source>
</reference>
<dbReference type="Gene3D" id="1.10.357.10">
    <property type="entry name" value="Tetracycline Repressor, domain 2"/>
    <property type="match status" value="1"/>
</dbReference>
<name>A0A9E8FN93_9GAMM</name>
<dbReference type="Pfam" id="PF00440">
    <property type="entry name" value="TetR_N"/>
    <property type="match status" value="1"/>
</dbReference>
<dbReference type="GO" id="GO:0000976">
    <property type="term" value="F:transcription cis-regulatory region binding"/>
    <property type="evidence" value="ECO:0007669"/>
    <property type="project" value="TreeGrafter"/>
</dbReference>
<dbReference type="PANTHER" id="PTHR30055:SF209">
    <property type="entry name" value="POSSIBLE TRANSCRIPTIONAL REGULATORY PROTEIN (PROBABLY TETR-FAMILY)"/>
    <property type="match status" value="1"/>
</dbReference>
<gene>
    <name evidence="2" type="ORF">GJQ55_10525</name>
</gene>
<dbReference type="PROSITE" id="PS50977">
    <property type="entry name" value="HTH_TETR_2"/>
    <property type="match status" value="1"/>
</dbReference>
<dbReference type="InterPro" id="IPR025996">
    <property type="entry name" value="MT1864/Rv1816-like_C"/>
</dbReference>
<dbReference type="PANTHER" id="PTHR30055">
    <property type="entry name" value="HTH-TYPE TRANSCRIPTIONAL REGULATOR RUTR"/>
    <property type="match status" value="1"/>
</dbReference>
<dbReference type="InterPro" id="IPR050109">
    <property type="entry name" value="HTH-type_TetR-like_transc_reg"/>
</dbReference>
<accession>A0A9E8FN93</accession>
<organism evidence="2 3">
    <name type="scientific">Venatoribacter cucullus</name>
    <dbReference type="NCBI Taxonomy" id="2661630"/>
    <lineage>
        <taxon>Bacteria</taxon>
        <taxon>Pseudomonadati</taxon>
        <taxon>Pseudomonadota</taxon>
        <taxon>Gammaproteobacteria</taxon>
        <taxon>Oceanospirillales</taxon>
        <taxon>Oceanospirillaceae</taxon>
        <taxon>Venatoribacter</taxon>
    </lineage>
</organism>
<dbReference type="AlphaFoldDB" id="A0A9E8FN93"/>
<dbReference type="GO" id="GO:0003700">
    <property type="term" value="F:DNA-binding transcription factor activity"/>
    <property type="evidence" value="ECO:0007669"/>
    <property type="project" value="TreeGrafter"/>
</dbReference>
<dbReference type="InterPro" id="IPR036271">
    <property type="entry name" value="Tet_transcr_reg_TetR-rel_C_sf"/>
</dbReference>
<dbReference type="EMBL" id="CP046056">
    <property type="protein sequence ID" value="QQD24877.1"/>
    <property type="molecule type" value="Genomic_DNA"/>
</dbReference>
<dbReference type="Pfam" id="PF13305">
    <property type="entry name" value="TetR_C_33"/>
    <property type="match status" value="1"/>
</dbReference>
<dbReference type="KEGG" id="vcw:GJQ55_10525"/>
<feature type="region of interest" description="Disordered" evidence="1">
    <location>
        <begin position="29"/>
        <end position="54"/>
    </location>
</feature>